<dbReference type="InterPro" id="IPR036129">
    <property type="entry name" value="Glycerate_kinase_sf"/>
</dbReference>
<dbReference type="InterPro" id="IPR018193">
    <property type="entry name" value="Glyc_kinase_flavodox-like_fold"/>
</dbReference>
<evidence type="ECO:0000256" key="4">
    <source>
        <dbReference type="PIRNR" id="PIRNR006078"/>
    </source>
</evidence>
<dbReference type="AlphaFoldDB" id="A0A6I4W362"/>
<dbReference type="PANTHER" id="PTHR21599">
    <property type="entry name" value="GLYCERATE KINASE"/>
    <property type="match status" value="1"/>
</dbReference>
<protein>
    <submittedName>
        <fullName evidence="5">Glycerate kinase</fullName>
        <ecNumber evidence="5">2.7.1.-</ecNumber>
    </submittedName>
</protein>
<proteinExistence type="inferred from homology"/>
<dbReference type="InterPro" id="IPR004381">
    <property type="entry name" value="Glycerate_kinase"/>
</dbReference>
<dbReference type="OrthoDB" id="9774290at2"/>
<evidence type="ECO:0000256" key="2">
    <source>
        <dbReference type="ARBA" id="ARBA00022679"/>
    </source>
</evidence>
<dbReference type="Pfam" id="PF02595">
    <property type="entry name" value="Gly_kinase"/>
    <property type="match status" value="1"/>
</dbReference>
<evidence type="ECO:0000313" key="5">
    <source>
        <dbReference type="EMBL" id="MXQ63831.1"/>
    </source>
</evidence>
<sequence length="387" mass="38922">MASADNTPGPGGRGHVLLASDRFKGSLSAAAVTRHLAAGLRRVRPDVPVVELPVPSSGDGLAEAAVAAGWRRVEAEVSGPVGRPVRAVLAVERDTAVVDLGEACAPRLLPGGRPRPLTATSLGAGQLLGHALRGGARRIVLALGASAAADGGAGLVQGLGGRLLDAAGRDLPPGGAALRSLHAVDLRGLPDLSRVELVLAGDVTGALLGRAGTPAAAREAGADADAGRDGVRTLDAGLRRWADVAEAAVRRSARDRPGAGAGGGAGFAALALLGATPRPGAGFLLDLLGFAGRARGARLVVTGEGALDTRTLRGRTPAGVARSAARSGTPVVAVTGRRGLTGEQLRRSRIQAVYALADIERDVGRSMRHAGPLLEQLTVAIADEWLP</sequence>
<dbReference type="NCBIfam" id="TIGR00045">
    <property type="entry name" value="glycerate kinase"/>
    <property type="match status" value="1"/>
</dbReference>
<keyword evidence="3 4" id="KW-0418">Kinase</keyword>
<dbReference type="GO" id="GO:0008887">
    <property type="term" value="F:glycerate kinase activity"/>
    <property type="evidence" value="ECO:0007669"/>
    <property type="project" value="UniProtKB-UniRule"/>
</dbReference>
<reference evidence="5 6" key="1">
    <citation type="submission" date="2019-12" db="EMBL/GenBank/DDBJ databases">
        <title>Nocardia macrotermitis sp. nov. and Nocardia aurantia sp. nov., isolated from the gut of the fungus growing-termite Macrotermes natalensis.</title>
        <authorList>
            <person name="Christine B."/>
            <person name="Rene B."/>
        </authorList>
    </citation>
    <scope>NUCLEOTIDE SEQUENCE [LARGE SCALE GENOMIC DNA]</scope>
    <source>
        <strain evidence="5 6">DSM 102126</strain>
    </source>
</reference>
<comment type="caution">
    <text evidence="5">The sequence shown here is derived from an EMBL/GenBank/DDBJ whole genome shotgun (WGS) entry which is preliminary data.</text>
</comment>
<gene>
    <name evidence="5" type="ORF">GQ466_07275</name>
</gene>
<accession>A0A6I4W362</accession>
<evidence type="ECO:0000256" key="3">
    <source>
        <dbReference type="ARBA" id="ARBA00022777"/>
    </source>
</evidence>
<comment type="similarity">
    <text evidence="1 4">Belongs to the glycerate kinase type-1 family.</text>
</comment>
<dbReference type="Gene3D" id="3.40.50.10350">
    <property type="entry name" value="Glycerate kinase, domain 1"/>
    <property type="match status" value="1"/>
</dbReference>
<organism evidence="5 6">
    <name type="scientific">Actinomadura rayongensis</name>
    <dbReference type="NCBI Taxonomy" id="1429076"/>
    <lineage>
        <taxon>Bacteria</taxon>
        <taxon>Bacillati</taxon>
        <taxon>Actinomycetota</taxon>
        <taxon>Actinomycetes</taxon>
        <taxon>Streptosporangiales</taxon>
        <taxon>Thermomonosporaceae</taxon>
        <taxon>Actinomadura</taxon>
    </lineage>
</organism>
<dbReference type="Proteomes" id="UP000431901">
    <property type="component" value="Unassembled WGS sequence"/>
</dbReference>
<dbReference type="GO" id="GO:0031388">
    <property type="term" value="P:organic acid phosphorylation"/>
    <property type="evidence" value="ECO:0007669"/>
    <property type="project" value="UniProtKB-UniRule"/>
</dbReference>
<dbReference type="EMBL" id="WUTW01000001">
    <property type="protein sequence ID" value="MXQ63831.1"/>
    <property type="molecule type" value="Genomic_DNA"/>
</dbReference>
<keyword evidence="6" id="KW-1185">Reference proteome</keyword>
<dbReference type="RefSeq" id="WP_161101931.1">
    <property type="nucleotide sequence ID" value="NZ_WUTW01000001.1"/>
</dbReference>
<dbReference type="InterPro" id="IPR018197">
    <property type="entry name" value="Glycerate_kinase_RE-like"/>
</dbReference>
<keyword evidence="2 4" id="KW-0808">Transferase</keyword>
<dbReference type="SUPFAM" id="SSF110738">
    <property type="entry name" value="Glycerate kinase I"/>
    <property type="match status" value="1"/>
</dbReference>
<dbReference type="PIRSF" id="PIRSF006078">
    <property type="entry name" value="GlxK"/>
    <property type="match status" value="1"/>
</dbReference>
<evidence type="ECO:0000256" key="1">
    <source>
        <dbReference type="ARBA" id="ARBA00006284"/>
    </source>
</evidence>
<dbReference type="Gene3D" id="3.90.1510.10">
    <property type="entry name" value="Glycerate kinase, domain 2"/>
    <property type="match status" value="1"/>
</dbReference>
<dbReference type="EC" id="2.7.1.-" evidence="5"/>
<dbReference type="PANTHER" id="PTHR21599:SF0">
    <property type="entry name" value="GLYCERATE KINASE"/>
    <property type="match status" value="1"/>
</dbReference>
<name>A0A6I4W362_9ACTN</name>
<evidence type="ECO:0000313" key="6">
    <source>
        <dbReference type="Proteomes" id="UP000431901"/>
    </source>
</evidence>